<evidence type="ECO:0000313" key="4">
    <source>
        <dbReference type="Proteomes" id="UP000199031"/>
    </source>
</evidence>
<dbReference type="Gene3D" id="2.80.10.50">
    <property type="match status" value="3"/>
</dbReference>
<feature type="signal peptide" evidence="1">
    <location>
        <begin position="1"/>
        <end position="19"/>
    </location>
</feature>
<feature type="domain" description="Secretion system C-terminal sorting" evidence="2">
    <location>
        <begin position="503"/>
        <end position="567"/>
    </location>
</feature>
<dbReference type="NCBIfam" id="TIGR02608">
    <property type="entry name" value="delta_60_rpt"/>
    <property type="match status" value="7"/>
</dbReference>
<dbReference type="OrthoDB" id="9805017at2"/>
<dbReference type="Pfam" id="PF18962">
    <property type="entry name" value="Por_Secre_tail"/>
    <property type="match status" value="1"/>
</dbReference>
<dbReference type="InterPro" id="IPR013431">
    <property type="entry name" value="Delta_60_rpt"/>
</dbReference>
<dbReference type="RefSeq" id="WP_090663292.1">
    <property type="nucleotide sequence ID" value="NZ_FOXQ01000024.1"/>
</dbReference>
<accession>A0A1I5ZFY0</accession>
<dbReference type="InterPro" id="IPR026444">
    <property type="entry name" value="Secre_tail"/>
</dbReference>
<name>A0A1I5ZFY0_9BACT</name>
<dbReference type="AlphaFoldDB" id="A0A1I5ZFY0"/>
<feature type="chain" id="PRO_5011499378" evidence="1">
    <location>
        <begin position="20"/>
        <end position="576"/>
    </location>
</feature>
<reference evidence="3 4" key="1">
    <citation type="submission" date="2016-10" db="EMBL/GenBank/DDBJ databases">
        <authorList>
            <person name="de Groot N.N."/>
        </authorList>
    </citation>
    <scope>NUCLEOTIDE SEQUENCE [LARGE SCALE GENOMIC DNA]</scope>
    <source>
        <strain evidence="3 4">DSM 28286</strain>
    </source>
</reference>
<sequence length="576" mass="62006">MKTIFTFFVCCLTALTLFAQPGTLDRSFGDTGVVITPIYGELLTIGLQSDGKIIAAGASTSLDKDGSTLARYLNDGTIDSSFGENGISTLNNQAAVYSLAILDDDNIIVLATNNNIVLAKYLSDGKLDSTFGVNGQTIKAFPGKEIFMRAVKVQQDGKIVATGGAFLSSESEYKIFTARFNTNGSPDESFGNDGYTMLDGFVANSLLIQPDGKIVVGGDTGLDDMFITARYLPDGSLDESFGNNGVVTTKISNHRSYINALALQPDDKIIAVGSKDYGEGGMLAVRYMPDGSLDESFGDAGFTNLNFNNGSEAYSTLLQPDGKIILSGACNNFSDFAMARLKTNGIIDSSFGENGLLITDAGGEAISNSASLQKDGKIILGGSDYSTNFILARYNNNIQNNSPIARLKKWIKHHILHWQDLQSGNVAYYTIERSNNKAGGFHQIAKINKQATETYSYALPSTLNNSLQTMNYYRINAVDNSGNITASALLSDAETEEAATVSIYPNPVKNMLYIKGLDASASYSLQVSNRQGNIVAKATIKQASLYKLNVERLPKGVYYLKLVSGINITDLKFVKE</sequence>
<dbReference type="InterPro" id="IPR013783">
    <property type="entry name" value="Ig-like_fold"/>
</dbReference>
<protein>
    <submittedName>
        <fullName evidence="3">Delta-60 repeat domain-containing protein/Por secretion system C-terminal sorting domain-containing protein</fullName>
    </submittedName>
</protein>
<gene>
    <name evidence="3" type="ORF">SAMN05444277_1249</name>
</gene>
<keyword evidence="4" id="KW-1185">Reference proteome</keyword>
<dbReference type="NCBIfam" id="TIGR04183">
    <property type="entry name" value="Por_Secre_tail"/>
    <property type="match status" value="1"/>
</dbReference>
<dbReference type="EMBL" id="FOXQ01000024">
    <property type="protein sequence ID" value="SFQ55366.1"/>
    <property type="molecule type" value="Genomic_DNA"/>
</dbReference>
<dbReference type="Proteomes" id="UP000199031">
    <property type="component" value="Unassembled WGS sequence"/>
</dbReference>
<dbReference type="Gene3D" id="2.60.40.10">
    <property type="entry name" value="Immunoglobulins"/>
    <property type="match status" value="1"/>
</dbReference>
<dbReference type="STRING" id="1465490.SAMN05444277_1249"/>
<dbReference type="Pfam" id="PF17164">
    <property type="entry name" value="DUF5122"/>
    <property type="match status" value="6"/>
</dbReference>
<dbReference type="SUPFAM" id="SSF50998">
    <property type="entry name" value="Quinoprotein alcohol dehydrogenase-like"/>
    <property type="match status" value="1"/>
</dbReference>
<dbReference type="InterPro" id="IPR011047">
    <property type="entry name" value="Quinoprotein_ADH-like_sf"/>
</dbReference>
<evidence type="ECO:0000259" key="2">
    <source>
        <dbReference type="Pfam" id="PF18962"/>
    </source>
</evidence>
<organism evidence="3 4">
    <name type="scientific">Parafilimonas terrae</name>
    <dbReference type="NCBI Taxonomy" id="1465490"/>
    <lineage>
        <taxon>Bacteria</taxon>
        <taxon>Pseudomonadati</taxon>
        <taxon>Bacteroidota</taxon>
        <taxon>Chitinophagia</taxon>
        <taxon>Chitinophagales</taxon>
        <taxon>Chitinophagaceae</taxon>
        <taxon>Parafilimonas</taxon>
    </lineage>
</organism>
<evidence type="ECO:0000313" key="3">
    <source>
        <dbReference type="EMBL" id="SFQ55366.1"/>
    </source>
</evidence>
<evidence type="ECO:0000256" key="1">
    <source>
        <dbReference type="SAM" id="SignalP"/>
    </source>
</evidence>
<proteinExistence type="predicted"/>
<keyword evidence="1" id="KW-0732">Signal</keyword>